<evidence type="ECO:0000313" key="2">
    <source>
        <dbReference type="EMBL" id="EHK47092.1"/>
    </source>
</evidence>
<keyword evidence="3" id="KW-1185">Reference proteome</keyword>
<feature type="compositionally biased region" description="Basic and acidic residues" evidence="1">
    <location>
        <begin position="8"/>
        <end position="28"/>
    </location>
</feature>
<dbReference type="Proteomes" id="UP000005426">
    <property type="component" value="Unassembled WGS sequence"/>
</dbReference>
<dbReference type="HOGENOM" id="CLU_3032639_0_0_1"/>
<proteinExistence type="predicted"/>
<evidence type="ECO:0000313" key="3">
    <source>
        <dbReference type="Proteomes" id="UP000005426"/>
    </source>
</evidence>
<comment type="caution">
    <text evidence="2">The sequence shown here is derived from an EMBL/GenBank/DDBJ whole genome shotgun (WGS) entry which is preliminary data.</text>
</comment>
<feature type="region of interest" description="Disordered" evidence="1">
    <location>
        <begin position="1"/>
        <end position="28"/>
    </location>
</feature>
<protein>
    <submittedName>
        <fullName evidence="2">Uncharacterized protein</fullName>
    </submittedName>
</protein>
<name>G9NPT9_HYPAI</name>
<dbReference type="AlphaFoldDB" id="G9NPT9"/>
<evidence type="ECO:0000256" key="1">
    <source>
        <dbReference type="SAM" id="MobiDB-lite"/>
    </source>
</evidence>
<accession>G9NPT9</accession>
<gene>
    <name evidence="2" type="ORF">TRIATDRAFT_298881</name>
</gene>
<reference evidence="2 3" key="1">
    <citation type="journal article" date="2011" name="Genome Biol.">
        <title>Comparative genome sequence analysis underscores mycoparasitism as the ancestral life style of Trichoderma.</title>
        <authorList>
            <person name="Kubicek C.P."/>
            <person name="Herrera-Estrella A."/>
            <person name="Seidl-Seiboth V."/>
            <person name="Martinez D.A."/>
            <person name="Druzhinina I.S."/>
            <person name="Thon M."/>
            <person name="Zeilinger S."/>
            <person name="Casas-Flores S."/>
            <person name="Horwitz B.A."/>
            <person name="Mukherjee P.K."/>
            <person name="Mukherjee M."/>
            <person name="Kredics L."/>
            <person name="Alcaraz L.D."/>
            <person name="Aerts A."/>
            <person name="Antal Z."/>
            <person name="Atanasova L."/>
            <person name="Cervantes-Badillo M.G."/>
            <person name="Challacombe J."/>
            <person name="Chertkov O."/>
            <person name="McCluskey K."/>
            <person name="Coulpier F."/>
            <person name="Deshpande N."/>
            <person name="von Doehren H."/>
            <person name="Ebbole D.J."/>
            <person name="Esquivel-Naranjo E.U."/>
            <person name="Fekete E."/>
            <person name="Flipphi M."/>
            <person name="Glaser F."/>
            <person name="Gomez-Rodriguez E.Y."/>
            <person name="Gruber S."/>
            <person name="Han C."/>
            <person name="Henrissat B."/>
            <person name="Hermosa R."/>
            <person name="Hernandez-Onate M."/>
            <person name="Karaffa L."/>
            <person name="Kosti I."/>
            <person name="Le Crom S."/>
            <person name="Lindquist E."/>
            <person name="Lucas S."/>
            <person name="Luebeck M."/>
            <person name="Luebeck P.S."/>
            <person name="Margeot A."/>
            <person name="Metz B."/>
            <person name="Misra M."/>
            <person name="Nevalainen H."/>
            <person name="Omann M."/>
            <person name="Packer N."/>
            <person name="Perrone G."/>
            <person name="Uresti-Rivera E.E."/>
            <person name="Salamov A."/>
            <person name="Schmoll M."/>
            <person name="Seiboth B."/>
            <person name="Shapiro H."/>
            <person name="Sukno S."/>
            <person name="Tamayo-Ramos J.A."/>
            <person name="Tisch D."/>
            <person name="Wiest A."/>
            <person name="Wilkinson H.H."/>
            <person name="Zhang M."/>
            <person name="Coutinho P.M."/>
            <person name="Kenerley C.M."/>
            <person name="Monte E."/>
            <person name="Baker S.E."/>
            <person name="Grigoriev I.V."/>
        </authorList>
    </citation>
    <scope>NUCLEOTIDE SEQUENCE [LARGE SCALE GENOMIC DNA]</scope>
    <source>
        <strain evidence="3">ATCC 20476 / IMI 206040</strain>
    </source>
</reference>
<organism evidence="2 3">
    <name type="scientific">Hypocrea atroviridis (strain ATCC 20476 / IMI 206040)</name>
    <name type="common">Trichoderma atroviride</name>
    <dbReference type="NCBI Taxonomy" id="452589"/>
    <lineage>
        <taxon>Eukaryota</taxon>
        <taxon>Fungi</taxon>
        <taxon>Dikarya</taxon>
        <taxon>Ascomycota</taxon>
        <taxon>Pezizomycotina</taxon>
        <taxon>Sordariomycetes</taxon>
        <taxon>Hypocreomycetidae</taxon>
        <taxon>Hypocreales</taxon>
        <taxon>Hypocreaceae</taxon>
        <taxon>Trichoderma</taxon>
    </lineage>
</organism>
<dbReference type="EMBL" id="ABDG02000021">
    <property type="protein sequence ID" value="EHK47092.1"/>
    <property type="molecule type" value="Genomic_DNA"/>
</dbReference>
<sequence length="55" mass="6710">MLLLGESKQQKHEQNNRESERLKHMDNRKMKRISRKISQCNLAMYGHLRSHRFDT</sequence>